<protein>
    <submittedName>
        <fullName evidence="1">Uncharacterized protein</fullName>
    </submittedName>
</protein>
<dbReference type="Proteomes" id="UP000749559">
    <property type="component" value="Unassembled WGS sequence"/>
</dbReference>
<dbReference type="EMBL" id="CAIIXF020000001">
    <property type="protein sequence ID" value="CAH1774860.1"/>
    <property type="molecule type" value="Genomic_DNA"/>
</dbReference>
<organism evidence="1 2">
    <name type="scientific">Owenia fusiformis</name>
    <name type="common">Polychaete worm</name>
    <dbReference type="NCBI Taxonomy" id="6347"/>
    <lineage>
        <taxon>Eukaryota</taxon>
        <taxon>Metazoa</taxon>
        <taxon>Spiralia</taxon>
        <taxon>Lophotrochozoa</taxon>
        <taxon>Annelida</taxon>
        <taxon>Polychaeta</taxon>
        <taxon>Sedentaria</taxon>
        <taxon>Canalipalpata</taxon>
        <taxon>Sabellida</taxon>
        <taxon>Oweniida</taxon>
        <taxon>Oweniidae</taxon>
        <taxon>Owenia</taxon>
    </lineage>
</organism>
<dbReference type="AlphaFoldDB" id="A0A8S4N3I7"/>
<gene>
    <name evidence="1" type="ORF">OFUS_LOCUS2234</name>
</gene>
<evidence type="ECO:0000313" key="2">
    <source>
        <dbReference type="Proteomes" id="UP000749559"/>
    </source>
</evidence>
<reference evidence="1" key="1">
    <citation type="submission" date="2022-03" db="EMBL/GenBank/DDBJ databases">
        <authorList>
            <person name="Martin C."/>
        </authorList>
    </citation>
    <scope>NUCLEOTIDE SEQUENCE</scope>
</reference>
<accession>A0A8S4N3I7</accession>
<evidence type="ECO:0000313" key="1">
    <source>
        <dbReference type="EMBL" id="CAH1774860.1"/>
    </source>
</evidence>
<feature type="non-terminal residue" evidence="1">
    <location>
        <position position="101"/>
    </location>
</feature>
<name>A0A8S4N3I7_OWEFU</name>
<sequence length="101" mass="11684">MLEIIINENKMKCSKIQNSAPMKCQSDLITHEIQYNEMMTTEIECSKSSNEMDTVQIQDETTDFDYSLMGEDNEMIVTEEMICEMKKMIPVVAEKLSKDES</sequence>
<comment type="caution">
    <text evidence="1">The sequence shown here is derived from an EMBL/GenBank/DDBJ whole genome shotgun (WGS) entry which is preliminary data.</text>
</comment>
<proteinExistence type="predicted"/>
<keyword evidence="2" id="KW-1185">Reference proteome</keyword>